<dbReference type="InterPro" id="IPR007148">
    <property type="entry name" value="SSU_processome_Utp12"/>
</dbReference>
<feature type="compositionally biased region" description="Basic and acidic residues" evidence="7">
    <location>
        <begin position="251"/>
        <end position="261"/>
    </location>
</feature>
<keyword evidence="3 6" id="KW-0853">WD repeat</keyword>
<proteinExistence type="inferred from homology"/>
<dbReference type="GO" id="GO:0000028">
    <property type="term" value="P:ribosomal small subunit assembly"/>
    <property type="evidence" value="ECO:0007669"/>
    <property type="project" value="TreeGrafter"/>
</dbReference>
<feature type="domain" description="Small-subunit processome Utp12" evidence="8">
    <location>
        <begin position="767"/>
        <end position="871"/>
    </location>
</feature>
<evidence type="ECO:0000256" key="2">
    <source>
        <dbReference type="ARBA" id="ARBA00010226"/>
    </source>
</evidence>
<sequence length="927" mass="103628">MKFSYKFSNLLGSVYRKGNVVFTPDGNSVISPVGNRVTRFDLRHNVSETLPVESQLNITCIALAPDACTMILVNEEGEAYLVSLISKTVLHTYHFHKPVHDIKFSPDGRKFAVTKINQVHIYHAPGKTREFNPFVLYKKFYGAYDETVCLDWTTDSSAFCVGCKDMSTRVYGAQRYTNLIVYSLGGHSDSVVAAFFEQNSLDLYSISANGHVCVWKCDTELNGLKPYTSTQKDRQLQEAEDDEKDEEEEERKENDEADTQKEEDKILYKRIAKHSYKEARGEGASYAKVTAAAYHKQTHILVAGFEDGAFFLHEMPDFNLIHSLSISEQSITSIAFNSTGDWIALACTGLGQLLVWEWQSETYVLKQQGHFNNMDCLAYSPNGQHIATGGDDGKVKAWNTNSGFCFVTFNEHLGGITGVTFNQNGQVIFSSSLDGTVRAFDLNRYRNFRTFTSPRPVQFSCLAVDNSGEIVCAGGRDVFEIFVWSVQTGRLLEILAGHEAPISSLSFSPSQALLASGSWDKTVKIWDVFENKGSKETIVLNSDVLAVTFRPDGQEVAVSTLNGEITFWNPHTAAQNCSIEGRRDLGYSRKEQEKITAKKSSFGKAFNTLCYSADGKCILAAGRSKNVCIYSVAEQILLKKFEISCNKSLDGIEEFLDKRKMTEWGSLALVDRGEGDNGKVISLPGVKKGDMSSRHWKPEVRVSCIQFSPTGQAWAATGTEGLLIYSLDQSLVFDPFELEISITPDRVKDSLTKGEYSTALMLSFRLNEQNLIQEVVENIPVSDIDVLVSNLPDVYVDKLLGFVGTRIDFSAHIEFYLLWLRTLLMSHGNKLKQRSPKIMATLRNVQKNVTRKQESLGKLCDHNQYSIAYLLARARAKRKREEEEEAVTKEDGEQDSGLEEDGDGEVMAIDAQSEDSFTMSDLLMEQS</sequence>
<comment type="similarity">
    <text evidence="2">Belongs to the WD repeat PWP2 family.</text>
</comment>
<dbReference type="InterPro" id="IPR020472">
    <property type="entry name" value="WD40_PAC1"/>
</dbReference>
<feature type="region of interest" description="Disordered" evidence="7">
    <location>
        <begin position="880"/>
        <end position="927"/>
    </location>
</feature>
<evidence type="ECO:0000256" key="3">
    <source>
        <dbReference type="ARBA" id="ARBA00022574"/>
    </source>
</evidence>
<dbReference type="PANTHER" id="PTHR19858:SF0">
    <property type="entry name" value="PERIODIC TRYPTOPHAN PROTEIN 2 HOMOLOG"/>
    <property type="match status" value="1"/>
</dbReference>
<dbReference type="PROSITE" id="PS50082">
    <property type="entry name" value="WD_REPEATS_2"/>
    <property type="match status" value="3"/>
</dbReference>
<dbReference type="SUPFAM" id="SSF50978">
    <property type="entry name" value="WD40 repeat-like"/>
    <property type="match status" value="1"/>
</dbReference>
<evidence type="ECO:0000313" key="9">
    <source>
        <dbReference type="EMBL" id="KAK3582843.1"/>
    </source>
</evidence>
<feature type="compositionally biased region" description="Acidic residues" evidence="7">
    <location>
        <begin position="892"/>
        <end position="904"/>
    </location>
</feature>
<protein>
    <recommendedName>
        <fullName evidence="8">Small-subunit processome Utp12 domain-containing protein</fullName>
    </recommendedName>
</protein>
<dbReference type="FunFam" id="2.130.10.10:FF:000216">
    <property type="entry name" value="Periodic tryptophan protein 2 homolog"/>
    <property type="match status" value="1"/>
</dbReference>
<dbReference type="AlphaFoldDB" id="A0AAE0S0A2"/>
<feature type="repeat" description="WD" evidence="6">
    <location>
        <begin position="367"/>
        <end position="408"/>
    </location>
</feature>
<name>A0AAE0S0A2_9BIVA</name>
<dbReference type="Pfam" id="PF00400">
    <property type="entry name" value="WD40"/>
    <property type="match status" value="4"/>
</dbReference>
<comment type="subcellular location">
    <subcellularLocation>
        <location evidence="1">Nucleus</location>
        <location evidence="1">Nucleolus</location>
    </subcellularLocation>
</comment>
<dbReference type="PROSITE" id="PS50294">
    <property type="entry name" value="WD_REPEATS_REGION"/>
    <property type="match status" value="3"/>
</dbReference>
<dbReference type="SUPFAM" id="SSF50998">
    <property type="entry name" value="Quinoprotein alcohol dehydrogenase-like"/>
    <property type="match status" value="1"/>
</dbReference>
<dbReference type="CDD" id="cd00200">
    <property type="entry name" value="WD40"/>
    <property type="match status" value="1"/>
</dbReference>
<keyword evidence="5" id="KW-0539">Nucleus</keyword>
<accession>A0AAE0S0A2</accession>
<dbReference type="GO" id="GO:0000462">
    <property type="term" value="P:maturation of SSU-rRNA from tricistronic rRNA transcript (SSU-rRNA, 5.8S rRNA, LSU-rRNA)"/>
    <property type="evidence" value="ECO:0007669"/>
    <property type="project" value="TreeGrafter"/>
</dbReference>
<reference evidence="9" key="3">
    <citation type="submission" date="2023-05" db="EMBL/GenBank/DDBJ databases">
        <authorList>
            <person name="Smith C.H."/>
        </authorList>
    </citation>
    <scope>NUCLEOTIDE SEQUENCE</scope>
    <source>
        <strain evidence="9">CHS0354</strain>
        <tissue evidence="9">Mantle</tissue>
    </source>
</reference>
<evidence type="ECO:0000313" key="10">
    <source>
        <dbReference type="Proteomes" id="UP001195483"/>
    </source>
</evidence>
<evidence type="ECO:0000256" key="4">
    <source>
        <dbReference type="ARBA" id="ARBA00022737"/>
    </source>
</evidence>
<evidence type="ECO:0000256" key="1">
    <source>
        <dbReference type="ARBA" id="ARBA00004604"/>
    </source>
</evidence>
<reference evidence="9" key="2">
    <citation type="journal article" date="2021" name="Genome Biol. Evol.">
        <title>Developing a high-quality reference genome for a parasitic bivalve with doubly uniparental inheritance (Bivalvia: Unionida).</title>
        <authorList>
            <person name="Smith C.H."/>
        </authorList>
    </citation>
    <scope>NUCLEOTIDE SEQUENCE</scope>
    <source>
        <strain evidence="9">CHS0354</strain>
        <tissue evidence="9">Mantle</tissue>
    </source>
</reference>
<dbReference type="Proteomes" id="UP001195483">
    <property type="component" value="Unassembled WGS sequence"/>
</dbReference>
<dbReference type="InterPro" id="IPR036322">
    <property type="entry name" value="WD40_repeat_dom_sf"/>
</dbReference>
<dbReference type="GO" id="GO:0034388">
    <property type="term" value="C:Pwp2p-containing subcomplex of 90S preribosome"/>
    <property type="evidence" value="ECO:0007669"/>
    <property type="project" value="TreeGrafter"/>
</dbReference>
<dbReference type="PRINTS" id="PR00320">
    <property type="entry name" value="GPROTEINBRPT"/>
</dbReference>
<comment type="caution">
    <text evidence="9">The sequence shown here is derived from an EMBL/GenBank/DDBJ whole genome shotgun (WGS) entry which is preliminary data.</text>
</comment>
<dbReference type="InterPro" id="IPR001680">
    <property type="entry name" value="WD40_rpt"/>
</dbReference>
<feature type="repeat" description="WD" evidence="6">
    <location>
        <begin position="495"/>
        <end position="536"/>
    </location>
</feature>
<evidence type="ECO:0000259" key="8">
    <source>
        <dbReference type="Pfam" id="PF04003"/>
    </source>
</evidence>
<dbReference type="FunFam" id="2.130.10.10:FF:000255">
    <property type="entry name" value="Periodic tryptophan protein 2 homolog"/>
    <property type="match status" value="1"/>
</dbReference>
<dbReference type="Gene3D" id="2.130.10.10">
    <property type="entry name" value="YVTN repeat-like/Quinoprotein amine dehydrogenase"/>
    <property type="match status" value="3"/>
</dbReference>
<dbReference type="SMART" id="SM00320">
    <property type="entry name" value="WD40"/>
    <property type="match status" value="11"/>
</dbReference>
<evidence type="ECO:0000256" key="7">
    <source>
        <dbReference type="SAM" id="MobiDB-lite"/>
    </source>
</evidence>
<evidence type="ECO:0000256" key="6">
    <source>
        <dbReference type="PROSITE-ProRule" id="PRU00221"/>
    </source>
</evidence>
<dbReference type="EMBL" id="JAEAOA010002327">
    <property type="protein sequence ID" value="KAK3582843.1"/>
    <property type="molecule type" value="Genomic_DNA"/>
</dbReference>
<dbReference type="Pfam" id="PF04003">
    <property type="entry name" value="Utp12"/>
    <property type="match status" value="1"/>
</dbReference>
<feature type="region of interest" description="Disordered" evidence="7">
    <location>
        <begin position="228"/>
        <end position="261"/>
    </location>
</feature>
<dbReference type="PANTHER" id="PTHR19858">
    <property type="entry name" value="WD40 REPEAT PROTEIN"/>
    <property type="match status" value="1"/>
</dbReference>
<organism evidence="9 10">
    <name type="scientific">Potamilus streckersoni</name>
    <dbReference type="NCBI Taxonomy" id="2493646"/>
    <lineage>
        <taxon>Eukaryota</taxon>
        <taxon>Metazoa</taxon>
        <taxon>Spiralia</taxon>
        <taxon>Lophotrochozoa</taxon>
        <taxon>Mollusca</taxon>
        <taxon>Bivalvia</taxon>
        <taxon>Autobranchia</taxon>
        <taxon>Heteroconchia</taxon>
        <taxon>Palaeoheterodonta</taxon>
        <taxon>Unionida</taxon>
        <taxon>Unionoidea</taxon>
        <taxon>Unionidae</taxon>
        <taxon>Ambleminae</taxon>
        <taxon>Lampsilini</taxon>
        <taxon>Potamilus</taxon>
    </lineage>
</organism>
<feature type="compositionally biased region" description="Polar residues" evidence="7">
    <location>
        <begin position="914"/>
        <end position="927"/>
    </location>
</feature>
<feature type="repeat" description="WD" evidence="6">
    <location>
        <begin position="409"/>
        <end position="450"/>
    </location>
</feature>
<dbReference type="InterPro" id="IPR019775">
    <property type="entry name" value="WD40_repeat_CS"/>
</dbReference>
<gene>
    <name evidence="9" type="ORF">CHS0354_039987</name>
</gene>
<evidence type="ECO:0000256" key="5">
    <source>
        <dbReference type="ARBA" id="ARBA00023242"/>
    </source>
</evidence>
<feature type="compositionally biased region" description="Acidic residues" evidence="7">
    <location>
        <begin position="238"/>
        <end position="250"/>
    </location>
</feature>
<reference evidence="9" key="1">
    <citation type="journal article" date="2021" name="Genome Biol. Evol.">
        <title>A High-Quality Reference Genome for a Parasitic Bivalve with Doubly Uniparental Inheritance (Bivalvia: Unionida).</title>
        <authorList>
            <person name="Smith C.H."/>
        </authorList>
    </citation>
    <scope>NUCLEOTIDE SEQUENCE</scope>
    <source>
        <strain evidence="9">CHS0354</strain>
    </source>
</reference>
<keyword evidence="4" id="KW-0677">Repeat</keyword>
<dbReference type="InterPro" id="IPR027145">
    <property type="entry name" value="PWP2"/>
</dbReference>
<dbReference type="GO" id="GO:0032040">
    <property type="term" value="C:small-subunit processome"/>
    <property type="evidence" value="ECO:0007669"/>
    <property type="project" value="TreeGrafter"/>
</dbReference>
<keyword evidence="10" id="KW-1185">Reference proteome</keyword>
<dbReference type="InterPro" id="IPR011047">
    <property type="entry name" value="Quinoprotein_ADH-like_sf"/>
</dbReference>
<dbReference type="PROSITE" id="PS00678">
    <property type="entry name" value="WD_REPEATS_1"/>
    <property type="match status" value="2"/>
</dbReference>
<dbReference type="InterPro" id="IPR015943">
    <property type="entry name" value="WD40/YVTN_repeat-like_dom_sf"/>
</dbReference>